<dbReference type="RefSeq" id="WP_145085475.1">
    <property type="nucleotide sequence ID" value="NZ_VLKH01000010.1"/>
</dbReference>
<dbReference type="Proteomes" id="UP000315343">
    <property type="component" value="Unassembled WGS sequence"/>
</dbReference>
<gene>
    <name evidence="2" type="ORF">LY60_03010</name>
</gene>
<evidence type="ECO:0000313" key="3">
    <source>
        <dbReference type="Proteomes" id="UP000315343"/>
    </source>
</evidence>
<comment type="caution">
    <text evidence="2">The sequence shown here is derived from an EMBL/GenBank/DDBJ whole genome shotgun (WGS) entry which is preliminary data.</text>
</comment>
<dbReference type="PROSITE" id="PS51257">
    <property type="entry name" value="PROKAR_LIPOPROTEIN"/>
    <property type="match status" value="1"/>
</dbReference>
<evidence type="ECO:0000256" key="1">
    <source>
        <dbReference type="SAM" id="SignalP"/>
    </source>
</evidence>
<protein>
    <recommendedName>
        <fullName evidence="4">Lipoprotein</fullName>
    </recommendedName>
</protein>
<keyword evidence="1" id="KW-0732">Signal</keyword>
<keyword evidence="3" id="KW-1185">Reference proteome</keyword>
<feature type="chain" id="PRO_5021881870" description="Lipoprotein" evidence="1">
    <location>
        <begin position="24"/>
        <end position="201"/>
    </location>
</feature>
<evidence type="ECO:0000313" key="2">
    <source>
        <dbReference type="EMBL" id="TWH78169.1"/>
    </source>
</evidence>
<evidence type="ECO:0008006" key="4">
    <source>
        <dbReference type="Google" id="ProtNLM"/>
    </source>
</evidence>
<dbReference type="EMBL" id="VLKH01000010">
    <property type="protein sequence ID" value="TWH78169.1"/>
    <property type="molecule type" value="Genomic_DNA"/>
</dbReference>
<proteinExistence type="predicted"/>
<organism evidence="2 3">
    <name type="scientific">Sedimentibacter saalensis</name>
    <dbReference type="NCBI Taxonomy" id="130788"/>
    <lineage>
        <taxon>Bacteria</taxon>
        <taxon>Bacillati</taxon>
        <taxon>Bacillota</taxon>
        <taxon>Tissierellia</taxon>
        <taxon>Sedimentibacter</taxon>
    </lineage>
</organism>
<feature type="signal peptide" evidence="1">
    <location>
        <begin position="1"/>
        <end position="23"/>
    </location>
</feature>
<name>A0A562J4R3_9FIRM</name>
<sequence length="201" mass="23342">MKKQIFVIILFATVLLVSSCTKTVETYVFPINRETVENVVRDKNSNWTITDEQNKEYQTSFVIKDRKDEPGRIDTGITATIDSIGNEEERYLTVQVMYPNDYSVEQIQEEQVQNLPLLFDIASEIYGNIDSKALYDEFLKHLDGNENYEIKGVQWNHEVNGNHVFIKMTPLNNGIMYRKCAVFIMNEASYEKFMDGLTLNQ</sequence>
<dbReference type="AlphaFoldDB" id="A0A562J4R3"/>
<accession>A0A562J4R3</accession>
<reference evidence="2 3" key="1">
    <citation type="submission" date="2019-07" db="EMBL/GenBank/DDBJ databases">
        <title>Genomic Encyclopedia of Type Strains, Phase I: the one thousand microbial genomes (KMG-I) project.</title>
        <authorList>
            <person name="Kyrpides N."/>
        </authorList>
    </citation>
    <scope>NUCLEOTIDE SEQUENCE [LARGE SCALE GENOMIC DNA]</scope>
    <source>
        <strain evidence="2 3">DSM 13558</strain>
    </source>
</reference>